<dbReference type="SUPFAM" id="SSF47413">
    <property type="entry name" value="lambda repressor-like DNA-binding domains"/>
    <property type="match status" value="1"/>
</dbReference>
<protein>
    <submittedName>
        <fullName evidence="5">Helix-turn-helix domain-containing protein</fullName>
    </submittedName>
</protein>
<evidence type="ECO:0000256" key="2">
    <source>
        <dbReference type="ARBA" id="ARBA00023125"/>
    </source>
</evidence>
<reference evidence="5" key="1">
    <citation type="submission" date="2021-01" db="EMBL/GenBank/DDBJ databases">
        <title>Genome public.</title>
        <authorList>
            <person name="Liu C."/>
            <person name="Sun Q."/>
        </authorList>
    </citation>
    <scope>NUCLEOTIDE SEQUENCE</scope>
    <source>
        <strain evidence="5">M6</strain>
    </source>
</reference>
<dbReference type="EMBL" id="JAEQMG010000087">
    <property type="protein sequence ID" value="MBK6088824.1"/>
    <property type="molecule type" value="Genomic_DNA"/>
</dbReference>
<evidence type="ECO:0000313" key="5">
    <source>
        <dbReference type="EMBL" id="MBK6088824.1"/>
    </source>
</evidence>
<dbReference type="Pfam" id="PF01381">
    <property type="entry name" value="HTH_3"/>
    <property type="match status" value="1"/>
</dbReference>
<organism evidence="5 6">
    <name type="scientific">Ruminococcus difficilis</name>
    <dbReference type="NCBI Taxonomy" id="2763069"/>
    <lineage>
        <taxon>Bacteria</taxon>
        <taxon>Bacillati</taxon>
        <taxon>Bacillota</taxon>
        <taxon>Clostridia</taxon>
        <taxon>Eubacteriales</taxon>
        <taxon>Oscillospiraceae</taxon>
        <taxon>Ruminococcus</taxon>
    </lineage>
</organism>
<dbReference type="PANTHER" id="PTHR36511:SF3">
    <property type="entry name" value="ANTITOXIN HIGA-2"/>
    <property type="match status" value="1"/>
</dbReference>
<dbReference type="Gene3D" id="1.10.260.40">
    <property type="entry name" value="lambda repressor-like DNA-binding domains"/>
    <property type="match status" value="1"/>
</dbReference>
<dbReference type="PANTHER" id="PTHR36511">
    <property type="entry name" value="MERR FAMILY BACTERIAL REGULATORY PROTEIN"/>
    <property type="match status" value="1"/>
</dbReference>
<dbReference type="PROSITE" id="PS50943">
    <property type="entry name" value="HTH_CROC1"/>
    <property type="match status" value="1"/>
</dbReference>
<sequence length="144" mass="16045">MTREFDFGTEKAIANADRRHKRGVMMVAEYTFKTNLSMEEIKDNFKNIDFFEGVKSGLEEALAFEKGQAAADTFARKSSLPQINVSELRHSLSLTQKAFAALLGVSTRTVEAWEGGKSTPTPTAKKLLFLIQQEPSLVQMLQNA</sequence>
<accession>A0A934WRY2</accession>
<gene>
    <name evidence="5" type="ORF">JKK62_09220</name>
</gene>
<evidence type="ECO:0000259" key="4">
    <source>
        <dbReference type="PROSITE" id="PS50943"/>
    </source>
</evidence>
<dbReference type="CDD" id="cd00093">
    <property type="entry name" value="HTH_XRE"/>
    <property type="match status" value="1"/>
</dbReference>
<dbReference type="SMART" id="SM00530">
    <property type="entry name" value="HTH_XRE"/>
    <property type="match status" value="1"/>
</dbReference>
<evidence type="ECO:0000256" key="1">
    <source>
        <dbReference type="ARBA" id="ARBA00023015"/>
    </source>
</evidence>
<keyword evidence="6" id="KW-1185">Reference proteome</keyword>
<keyword evidence="3" id="KW-0804">Transcription</keyword>
<dbReference type="InterPro" id="IPR001387">
    <property type="entry name" value="Cro/C1-type_HTH"/>
</dbReference>
<comment type="caution">
    <text evidence="5">The sequence shown here is derived from an EMBL/GenBank/DDBJ whole genome shotgun (WGS) entry which is preliminary data.</text>
</comment>
<dbReference type="InterPro" id="IPR010982">
    <property type="entry name" value="Lambda_DNA-bd_dom_sf"/>
</dbReference>
<evidence type="ECO:0000313" key="6">
    <source>
        <dbReference type="Proteomes" id="UP000633365"/>
    </source>
</evidence>
<proteinExistence type="predicted"/>
<dbReference type="RefSeq" id="WP_201427656.1">
    <property type="nucleotide sequence ID" value="NZ_JAEQMG010000087.1"/>
</dbReference>
<evidence type="ECO:0000256" key="3">
    <source>
        <dbReference type="ARBA" id="ARBA00023163"/>
    </source>
</evidence>
<name>A0A934WRY2_9FIRM</name>
<dbReference type="GO" id="GO:0003677">
    <property type="term" value="F:DNA binding"/>
    <property type="evidence" value="ECO:0007669"/>
    <property type="project" value="UniProtKB-KW"/>
</dbReference>
<dbReference type="Proteomes" id="UP000633365">
    <property type="component" value="Unassembled WGS sequence"/>
</dbReference>
<feature type="domain" description="HTH cro/C1-type" evidence="4">
    <location>
        <begin position="85"/>
        <end position="121"/>
    </location>
</feature>
<dbReference type="AlphaFoldDB" id="A0A934WRY2"/>
<keyword evidence="2" id="KW-0238">DNA-binding</keyword>
<keyword evidence="1" id="KW-0805">Transcription regulation</keyword>
<dbReference type="InterPro" id="IPR052359">
    <property type="entry name" value="HTH-type_reg/antitoxin"/>
</dbReference>